<dbReference type="WBParaSite" id="ALUE_0000033701-mRNA-1">
    <property type="protein sequence ID" value="ALUE_0000033701-mRNA-1"/>
    <property type="gene ID" value="ALUE_0000033701"/>
</dbReference>
<evidence type="ECO:0000313" key="1">
    <source>
        <dbReference type="Proteomes" id="UP000036681"/>
    </source>
</evidence>
<dbReference type="Proteomes" id="UP000036681">
    <property type="component" value="Unplaced"/>
</dbReference>
<dbReference type="AlphaFoldDB" id="A0A0M3HFP2"/>
<protein>
    <submittedName>
        <fullName evidence="2">ERAP1_C domain-containing protein</fullName>
    </submittedName>
</protein>
<reference evidence="2" key="1">
    <citation type="submission" date="2017-02" db="UniProtKB">
        <authorList>
            <consortium name="WormBaseParasite"/>
        </authorList>
    </citation>
    <scope>IDENTIFICATION</scope>
</reference>
<name>A0A0M3HFP2_ASCLU</name>
<evidence type="ECO:0000313" key="2">
    <source>
        <dbReference type="WBParaSite" id="ALUE_0000033701-mRNA-1"/>
    </source>
</evidence>
<proteinExistence type="predicted"/>
<organism evidence="1 2">
    <name type="scientific">Ascaris lumbricoides</name>
    <name type="common">Giant roundworm</name>
    <dbReference type="NCBI Taxonomy" id="6252"/>
    <lineage>
        <taxon>Eukaryota</taxon>
        <taxon>Metazoa</taxon>
        <taxon>Ecdysozoa</taxon>
        <taxon>Nematoda</taxon>
        <taxon>Chromadorea</taxon>
        <taxon>Rhabditida</taxon>
        <taxon>Spirurina</taxon>
        <taxon>Ascaridomorpha</taxon>
        <taxon>Ascaridoidea</taxon>
        <taxon>Ascarididae</taxon>
        <taxon>Ascaris</taxon>
    </lineage>
</organism>
<accession>A0A0M3HFP2</accession>
<sequence>MINYALKGTFALLDSSPETIDEFIRCLRTYRPHGFWQLIRYIAAELGRKIAQRWNTIRLEDVLRYLRLSMRHQFRELFTRTVVIIANVHYSTFVRDYNSNSTGEQLEIYKELKDSSIPVDGNVLRKIESTYHSGRNTKRILRCKKSDYCER</sequence>
<keyword evidence="1" id="KW-1185">Reference proteome</keyword>